<comment type="function">
    <text evidence="1">PPIases accelerate the folding of proteins. It catalyzes the cis-trans isomerization of proline imidic peptide bonds in oligopeptides.</text>
</comment>
<comment type="similarity">
    <text evidence="1">Belongs to the cyclophilin-type PPIase family.</text>
</comment>
<dbReference type="InterPro" id="IPR029000">
    <property type="entry name" value="Cyclophilin-like_dom_sf"/>
</dbReference>
<dbReference type="Gene3D" id="2.40.100.10">
    <property type="entry name" value="Cyclophilin-like"/>
    <property type="match status" value="2"/>
</dbReference>
<dbReference type="EC" id="5.2.1.8" evidence="1"/>
<comment type="catalytic activity">
    <reaction evidence="1">
        <text>[protein]-peptidylproline (omega=180) = [protein]-peptidylproline (omega=0)</text>
        <dbReference type="Rhea" id="RHEA:16237"/>
        <dbReference type="Rhea" id="RHEA-COMP:10747"/>
        <dbReference type="Rhea" id="RHEA-COMP:10748"/>
        <dbReference type="ChEBI" id="CHEBI:83833"/>
        <dbReference type="ChEBI" id="CHEBI:83834"/>
        <dbReference type="EC" id="5.2.1.8"/>
    </reaction>
</comment>
<gene>
    <name evidence="3" type="ORF">MAR_028206</name>
</gene>
<dbReference type="EMBL" id="CP111013">
    <property type="protein sequence ID" value="WAQ95516.1"/>
    <property type="molecule type" value="Genomic_DNA"/>
</dbReference>
<name>A0ABY7DEU1_MYAAR</name>
<proteinExistence type="inferred from homology"/>
<dbReference type="PANTHER" id="PTHR11071">
    <property type="entry name" value="PEPTIDYL-PROLYL CIS-TRANS ISOMERASE"/>
    <property type="match status" value="1"/>
</dbReference>
<evidence type="ECO:0000256" key="1">
    <source>
        <dbReference type="RuleBase" id="RU363019"/>
    </source>
</evidence>
<keyword evidence="1" id="KW-0697">Rotamase</keyword>
<dbReference type="InterPro" id="IPR002130">
    <property type="entry name" value="Cyclophilin-type_PPIase_dom"/>
</dbReference>
<dbReference type="Pfam" id="PF00160">
    <property type="entry name" value="Pro_isomerase"/>
    <property type="match status" value="1"/>
</dbReference>
<dbReference type="PANTHER" id="PTHR11071:SF561">
    <property type="entry name" value="PEPTIDYL-PROLYL CIS-TRANS ISOMERASE D-RELATED"/>
    <property type="match status" value="1"/>
</dbReference>
<evidence type="ECO:0000313" key="3">
    <source>
        <dbReference type="EMBL" id="WAQ95516.1"/>
    </source>
</evidence>
<protein>
    <recommendedName>
        <fullName evidence="1">Peptidyl-prolyl cis-trans isomerase</fullName>
        <shortName evidence="1">PPIase</shortName>
        <ecNumber evidence="1">5.2.1.8</ecNumber>
    </recommendedName>
</protein>
<accession>A0ABY7DEU1</accession>
<evidence type="ECO:0000313" key="4">
    <source>
        <dbReference type="Proteomes" id="UP001164746"/>
    </source>
</evidence>
<organism evidence="3 4">
    <name type="scientific">Mya arenaria</name>
    <name type="common">Soft-shell clam</name>
    <dbReference type="NCBI Taxonomy" id="6604"/>
    <lineage>
        <taxon>Eukaryota</taxon>
        <taxon>Metazoa</taxon>
        <taxon>Spiralia</taxon>
        <taxon>Lophotrochozoa</taxon>
        <taxon>Mollusca</taxon>
        <taxon>Bivalvia</taxon>
        <taxon>Autobranchia</taxon>
        <taxon>Heteroconchia</taxon>
        <taxon>Euheterodonta</taxon>
        <taxon>Imparidentia</taxon>
        <taxon>Neoheterodontei</taxon>
        <taxon>Myida</taxon>
        <taxon>Myoidea</taxon>
        <taxon>Myidae</taxon>
        <taxon>Mya</taxon>
    </lineage>
</organism>
<dbReference type="Proteomes" id="UP001164746">
    <property type="component" value="Chromosome 2"/>
</dbReference>
<evidence type="ECO:0000259" key="2">
    <source>
        <dbReference type="Pfam" id="PF00160"/>
    </source>
</evidence>
<dbReference type="SUPFAM" id="SSF50891">
    <property type="entry name" value="Cyclophilin-like"/>
    <property type="match status" value="1"/>
</dbReference>
<reference evidence="3" key="1">
    <citation type="submission" date="2022-11" db="EMBL/GenBank/DDBJ databases">
        <title>Centuries of genome instability and evolution in soft-shell clam transmissible cancer (bioRxiv).</title>
        <authorList>
            <person name="Hart S.F.M."/>
            <person name="Yonemitsu M.A."/>
            <person name="Giersch R.M."/>
            <person name="Beal B.F."/>
            <person name="Arriagada G."/>
            <person name="Davis B.W."/>
            <person name="Ostrander E.A."/>
            <person name="Goff S.P."/>
            <person name="Metzger M.J."/>
        </authorList>
    </citation>
    <scope>NUCLEOTIDE SEQUENCE</scope>
    <source>
        <strain evidence="3">MELC-2E11</strain>
        <tissue evidence="3">Siphon/mantle</tissue>
    </source>
</reference>
<keyword evidence="4" id="KW-1185">Reference proteome</keyword>
<dbReference type="PRINTS" id="PR00153">
    <property type="entry name" value="CSAPPISMRASE"/>
</dbReference>
<keyword evidence="1" id="KW-0413">Isomerase</keyword>
<feature type="domain" description="PPIase cyclophilin-type" evidence="2">
    <location>
        <begin position="7"/>
        <end position="64"/>
    </location>
</feature>
<sequence>MAKPNVFFDMSIGGKPAGRIVMELRGDVCPKTAENFRALCTGEKGFGFQGSAFHRVIPGFMLDGKHVVFGQVTDGMDIVKAIEKVGSQSGKTSQKVCKDLTLRNADLNRASSLGQVQVF</sequence>